<feature type="domain" description="ATPase AAA-type core" evidence="1">
    <location>
        <begin position="273"/>
        <end position="389"/>
    </location>
</feature>
<dbReference type="Pfam" id="PF00004">
    <property type="entry name" value="AAA"/>
    <property type="match status" value="1"/>
</dbReference>
<gene>
    <name evidence="2" type="ORF">DLJ82_2744</name>
</gene>
<sequence>MFSGGIADKLGNRYEAKWLVRQLLDVIGGKSSALTFEGIDPSFRGFEFSLVHDGITEWHQTKISSPNGNWTLAALKREGVLEAFKHRFSSTNDDLCVFVSQHPARDIADLVGKAEIAKDESEFVKSLGKGASANFDELKLSWGIDDKTAFSWLNRCHFRVESQRSIESTIDTYCDFYFDNKLQTGFEILQEFLIQRINREITTESARADIQKEGKLKLKDYALDTTLAQRLHAETSAYLDTYIPFGAGRETLIRPEAKQLADRIADPNGPPVILLTGVAGAGKSGVIRELIAKLSSAATTHLAFRVDHYLDCKSPQAFGKAITGREESPVATLRGVSLGHKSVLIVDQVDAISEISGRNGAIKQAVLKIVDDVRNFGNVVIVISCRTFDLENDDRLKALKDTHGVEHIDVQLLDWENSVKPLLLSKSVAVAQFSPNQIELVRLPLNLALFFETYDPSAPTFSSRNELFRLLLEKKRKALGTDRTISWDVLEPLSRLAEWMSERQRLDAPDTVLSSFGGALNVLPSEGLLVRSRGNVNFFHESFFDYVYALTFAGRNISLEALLLQTEQHLFRRTQVRQILENLRQVDNARYLRELRSVVGNPKIRYHIQVAAAQWLGSLMDPTPEERDIVLLVDTKTGPIPALVRFAFFVSPGWFDRLQADGWVPKQLLGANTERADTVLWWLSNIASERPVEIAGLLDKWWGDDPERAKRLLNWFGFVKRQKPDDTLVDLCARVTRSNSPGMFEGRGQNNRELLLHTWAGENPHGAEKVLKAYFEAWFDAHPGLHPFERDEFRDLDAHSLGELAKKAPEVFIDGTIEVFMRSVDSIVLKNSNGTNDYSFMMRYASGHHFGADAFLSMFRDALGKLALGSPDKAREALKRIDPDKHEVCAHIWLETIAVNANALKDLFVELLHCRHVFDAGWNGADWKSFASAARAALPHLQADGIAKFDNLIAGHKPELDFASKLLQRIKADGEEEPWRTRSGATHYLNRSGHELWCILDSIGDEALSPLTRETLAQLRRKFRTDKLPEPDHLEAHWVQSPIKRDKAARMTDEHWLSAIHKYDNDDHRRRGRTFVEGGARQLAGELQHQAKEQPKRFSAFLEQIPPGLMTPT</sequence>
<dbReference type="InterPro" id="IPR027417">
    <property type="entry name" value="P-loop_NTPase"/>
</dbReference>
<dbReference type="GO" id="GO:0016887">
    <property type="term" value="F:ATP hydrolysis activity"/>
    <property type="evidence" value="ECO:0007669"/>
    <property type="project" value="InterPro"/>
</dbReference>
<dbReference type="InterPro" id="IPR003959">
    <property type="entry name" value="ATPase_AAA_core"/>
</dbReference>
<organism evidence="2 3">
    <name type="scientific">Rhizobium leguminosarum</name>
    <dbReference type="NCBI Taxonomy" id="384"/>
    <lineage>
        <taxon>Bacteria</taxon>
        <taxon>Pseudomonadati</taxon>
        <taxon>Pseudomonadota</taxon>
        <taxon>Alphaproteobacteria</taxon>
        <taxon>Hyphomicrobiales</taxon>
        <taxon>Rhizobiaceae</taxon>
        <taxon>Rhizobium/Agrobacterium group</taxon>
        <taxon>Rhizobium</taxon>
    </lineage>
</organism>
<name>A0A2Z4YIB6_RHILE</name>
<dbReference type="RefSeq" id="WP_112905470.1">
    <property type="nucleotide sequence ID" value="NZ_CP030760.1"/>
</dbReference>
<accession>A0A2Z4YIB6</accession>
<reference evidence="2 3" key="1">
    <citation type="submission" date="2018-07" db="EMBL/GenBank/DDBJ databases">
        <title>Rhizobium leguminosarum strain:ATCC 14479 Genome sequencing and assembly.</title>
        <authorList>
            <person name="Chakraborty R."/>
        </authorList>
    </citation>
    <scope>NUCLEOTIDE SEQUENCE [LARGE SCALE GENOMIC DNA]</scope>
    <source>
        <strain evidence="2 3">ATCC 14479</strain>
    </source>
</reference>
<proteinExistence type="predicted"/>
<protein>
    <submittedName>
        <fullName evidence="2">ATPase associated with various cellular activities (AAA) family protein</fullName>
    </submittedName>
</protein>
<evidence type="ECO:0000313" key="3">
    <source>
        <dbReference type="Proteomes" id="UP000251166"/>
    </source>
</evidence>
<dbReference type="GO" id="GO:0005524">
    <property type="term" value="F:ATP binding"/>
    <property type="evidence" value="ECO:0007669"/>
    <property type="project" value="InterPro"/>
</dbReference>
<dbReference type="AlphaFoldDB" id="A0A2Z4YIB6"/>
<dbReference type="EMBL" id="CP030760">
    <property type="protein sequence ID" value="AXA40328.1"/>
    <property type="molecule type" value="Genomic_DNA"/>
</dbReference>
<dbReference type="SUPFAM" id="SSF52540">
    <property type="entry name" value="P-loop containing nucleoside triphosphate hydrolases"/>
    <property type="match status" value="1"/>
</dbReference>
<evidence type="ECO:0000313" key="2">
    <source>
        <dbReference type="EMBL" id="AXA40328.1"/>
    </source>
</evidence>
<evidence type="ECO:0000259" key="1">
    <source>
        <dbReference type="Pfam" id="PF00004"/>
    </source>
</evidence>
<dbReference type="Proteomes" id="UP000251166">
    <property type="component" value="Chromosome"/>
</dbReference>